<proteinExistence type="predicted"/>
<dbReference type="Proteomes" id="UP000694005">
    <property type="component" value="Chromosome A05"/>
</dbReference>
<name>A0A3P5ZAE4_BRACM</name>
<reference evidence="2" key="1">
    <citation type="submission" date="2018-11" db="EMBL/GenBank/DDBJ databases">
        <authorList>
            <consortium name="Genoscope - CEA"/>
            <person name="William W."/>
        </authorList>
    </citation>
    <scope>NUCLEOTIDE SEQUENCE</scope>
</reference>
<gene>
    <name evidence="2" type="ORF">BRAA05T22408Z</name>
    <name evidence="1" type="ORF">BRAPAZ1V2_A05P42020.2</name>
</gene>
<accession>A0A3P5ZAE4</accession>
<protein>
    <submittedName>
        <fullName evidence="1">Uncharacterized protein</fullName>
    </submittedName>
</protein>
<dbReference type="Gramene" id="A05p42020.2_BraZ1">
    <property type="protein sequence ID" value="A05p42020.2_BraZ1.CDS"/>
    <property type="gene ID" value="A05g42020.2_BraZ1"/>
</dbReference>
<sequence length="175" mass="17898">MGNTAGGGSMSRALVSDGGSILSSTGSMGGGGSMSRALISDGGSILSSTGSMGGGGSMSRGLISDGGSIMSSTGSMGGGGLLSRALISDGGSIMSSMGSMDGSTKHNRSMMIGLQDSSYVPLCMHCRIPTGLFYAWKLLPFCCWRTFPNSCSSNEQPKLYELNELQLHDNKNKNI</sequence>
<organism evidence="2">
    <name type="scientific">Brassica campestris</name>
    <name type="common">Field mustard</name>
    <dbReference type="NCBI Taxonomy" id="3711"/>
    <lineage>
        <taxon>Eukaryota</taxon>
        <taxon>Viridiplantae</taxon>
        <taxon>Streptophyta</taxon>
        <taxon>Embryophyta</taxon>
        <taxon>Tracheophyta</taxon>
        <taxon>Spermatophyta</taxon>
        <taxon>Magnoliopsida</taxon>
        <taxon>eudicotyledons</taxon>
        <taxon>Gunneridae</taxon>
        <taxon>Pentapetalae</taxon>
        <taxon>rosids</taxon>
        <taxon>malvids</taxon>
        <taxon>Brassicales</taxon>
        <taxon>Brassicaceae</taxon>
        <taxon>Brassiceae</taxon>
        <taxon>Brassica</taxon>
    </lineage>
</organism>
<dbReference type="EMBL" id="LS974621">
    <property type="protein sequence ID" value="CAG7877681.1"/>
    <property type="molecule type" value="Genomic_DNA"/>
</dbReference>
<dbReference type="AlphaFoldDB" id="A0A3P5ZAE4"/>
<evidence type="ECO:0000313" key="2">
    <source>
        <dbReference type="EMBL" id="VDC72694.1"/>
    </source>
</evidence>
<dbReference type="EMBL" id="LR031570">
    <property type="protein sequence ID" value="VDC72694.1"/>
    <property type="molecule type" value="Genomic_DNA"/>
</dbReference>
<evidence type="ECO:0000313" key="1">
    <source>
        <dbReference type="EMBL" id="CAG7877681.1"/>
    </source>
</evidence>